<accession>X1HBC5</accession>
<feature type="non-terminal residue" evidence="1">
    <location>
        <position position="1"/>
    </location>
</feature>
<proteinExistence type="predicted"/>
<name>X1HBC5_9ZZZZ</name>
<gene>
    <name evidence="1" type="ORF">S03H2_31806</name>
</gene>
<dbReference type="AlphaFoldDB" id="X1HBC5"/>
<dbReference type="EMBL" id="BARU01019308">
    <property type="protein sequence ID" value="GAH51159.1"/>
    <property type="molecule type" value="Genomic_DNA"/>
</dbReference>
<organism evidence="1">
    <name type="scientific">marine sediment metagenome</name>
    <dbReference type="NCBI Taxonomy" id="412755"/>
    <lineage>
        <taxon>unclassified sequences</taxon>
        <taxon>metagenomes</taxon>
        <taxon>ecological metagenomes</taxon>
    </lineage>
</organism>
<evidence type="ECO:0000313" key="1">
    <source>
        <dbReference type="EMBL" id="GAH51159.1"/>
    </source>
</evidence>
<protein>
    <submittedName>
        <fullName evidence="1">Uncharacterized protein</fullName>
    </submittedName>
</protein>
<reference evidence="1" key="1">
    <citation type="journal article" date="2014" name="Front. Microbiol.">
        <title>High frequency of phylogenetically diverse reductive dehalogenase-homologous genes in deep subseafloor sedimentary metagenomes.</title>
        <authorList>
            <person name="Kawai M."/>
            <person name="Futagami T."/>
            <person name="Toyoda A."/>
            <person name="Takaki Y."/>
            <person name="Nishi S."/>
            <person name="Hori S."/>
            <person name="Arai W."/>
            <person name="Tsubouchi T."/>
            <person name="Morono Y."/>
            <person name="Uchiyama I."/>
            <person name="Ito T."/>
            <person name="Fujiyama A."/>
            <person name="Inagaki F."/>
            <person name="Takami H."/>
        </authorList>
    </citation>
    <scope>NUCLEOTIDE SEQUENCE</scope>
    <source>
        <strain evidence="1">Expedition CK06-06</strain>
    </source>
</reference>
<sequence length="31" mass="3787">LELKNLLTINLRNNPITKQQIKEFNNRNIFF</sequence>
<comment type="caution">
    <text evidence="1">The sequence shown here is derived from an EMBL/GenBank/DDBJ whole genome shotgun (WGS) entry which is preliminary data.</text>
</comment>